<dbReference type="AlphaFoldDB" id="A0A9W8ZFH9"/>
<dbReference type="EMBL" id="JAPEVA010000031">
    <property type="protein sequence ID" value="KAJ4405888.1"/>
    <property type="molecule type" value="Genomic_DNA"/>
</dbReference>
<name>A0A9W8ZFH9_9PLEO</name>
<proteinExistence type="predicted"/>
<comment type="caution">
    <text evidence="2">The sequence shown here is derived from an EMBL/GenBank/DDBJ whole genome shotgun (WGS) entry which is preliminary data.</text>
</comment>
<protein>
    <submittedName>
        <fullName evidence="2">Uncharacterized protein</fullName>
    </submittedName>
</protein>
<evidence type="ECO:0000313" key="3">
    <source>
        <dbReference type="Proteomes" id="UP001140510"/>
    </source>
</evidence>
<sequence>MSADSVRLDRESDDKDDPRKDSFFNGCTPGDIIRPQRSLILLDDDSDDDDDFSREISYDKNAAVCRNCSEIDWSGSGHVPGRAYPSQELRFEESPSQMYHSDCEICQFFEETILEHQKQSGLEHTIPKITLGFTGVWGTFYRFVTCSYRLPSGYRSYRRPRNG</sequence>
<keyword evidence="3" id="KW-1185">Reference proteome</keyword>
<evidence type="ECO:0000313" key="2">
    <source>
        <dbReference type="EMBL" id="KAJ4405888.1"/>
    </source>
</evidence>
<gene>
    <name evidence="2" type="ORF">N0V91_004997</name>
</gene>
<reference evidence="2" key="1">
    <citation type="submission" date="2022-10" db="EMBL/GenBank/DDBJ databases">
        <title>Tapping the CABI collections for fungal endophytes: first genome assemblies for Collariella, Neodidymelliopsis, Ascochyta clinopodiicola, Didymella pomorum, Didymosphaeria variabile, Neocosmospora piperis and Neocucurbitaria cava.</title>
        <authorList>
            <person name="Hill R."/>
        </authorList>
    </citation>
    <scope>NUCLEOTIDE SEQUENCE</scope>
    <source>
        <strain evidence="2">IMI 355091</strain>
    </source>
</reference>
<organism evidence="2 3">
    <name type="scientific">Didymella pomorum</name>
    <dbReference type="NCBI Taxonomy" id="749634"/>
    <lineage>
        <taxon>Eukaryota</taxon>
        <taxon>Fungi</taxon>
        <taxon>Dikarya</taxon>
        <taxon>Ascomycota</taxon>
        <taxon>Pezizomycotina</taxon>
        <taxon>Dothideomycetes</taxon>
        <taxon>Pleosporomycetidae</taxon>
        <taxon>Pleosporales</taxon>
        <taxon>Pleosporineae</taxon>
        <taxon>Didymellaceae</taxon>
        <taxon>Didymella</taxon>
    </lineage>
</organism>
<accession>A0A9W8ZFH9</accession>
<feature type="compositionally biased region" description="Basic and acidic residues" evidence="1">
    <location>
        <begin position="1"/>
        <end position="22"/>
    </location>
</feature>
<feature type="region of interest" description="Disordered" evidence="1">
    <location>
        <begin position="1"/>
        <end position="30"/>
    </location>
</feature>
<dbReference type="Proteomes" id="UP001140510">
    <property type="component" value="Unassembled WGS sequence"/>
</dbReference>
<evidence type="ECO:0000256" key="1">
    <source>
        <dbReference type="SAM" id="MobiDB-lite"/>
    </source>
</evidence>